<comment type="caution">
    <text evidence="2">The sequence shown here is derived from an EMBL/GenBank/DDBJ whole genome shotgun (WGS) entry which is preliminary data.</text>
</comment>
<dbReference type="Proteomes" id="UP000586827">
    <property type="component" value="Unassembled WGS sequence"/>
</dbReference>
<organism evidence="2 3">
    <name type="scientific">Nocardia uniformis</name>
    <dbReference type="NCBI Taxonomy" id="53432"/>
    <lineage>
        <taxon>Bacteria</taxon>
        <taxon>Bacillati</taxon>
        <taxon>Actinomycetota</taxon>
        <taxon>Actinomycetes</taxon>
        <taxon>Mycobacteriales</taxon>
        <taxon>Nocardiaceae</taxon>
        <taxon>Nocardia</taxon>
    </lineage>
</organism>
<feature type="transmembrane region" description="Helical" evidence="1">
    <location>
        <begin position="96"/>
        <end position="120"/>
    </location>
</feature>
<feature type="transmembrane region" description="Helical" evidence="1">
    <location>
        <begin position="23"/>
        <end position="48"/>
    </location>
</feature>
<proteinExistence type="predicted"/>
<gene>
    <name evidence="2" type="ORF">HLB23_11820</name>
</gene>
<keyword evidence="1" id="KW-0472">Membrane</keyword>
<feature type="transmembrane region" description="Helical" evidence="1">
    <location>
        <begin position="68"/>
        <end position="89"/>
    </location>
</feature>
<protein>
    <submittedName>
        <fullName evidence="2">Permease</fullName>
    </submittedName>
</protein>
<dbReference type="EMBL" id="JABELX010000004">
    <property type="protein sequence ID" value="NNH70541.1"/>
    <property type="molecule type" value="Genomic_DNA"/>
</dbReference>
<dbReference type="AlphaFoldDB" id="A0A849CC46"/>
<keyword evidence="1" id="KW-0812">Transmembrane</keyword>
<dbReference type="RefSeq" id="WP_067522786.1">
    <property type="nucleotide sequence ID" value="NZ_JABELX010000004.1"/>
</dbReference>
<reference evidence="2 3" key="1">
    <citation type="submission" date="2020-05" db="EMBL/GenBank/DDBJ databases">
        <title>MicrobeNet Type strains.</title>
        <authorList>
            <person name="Nicholson A.C."/>
        </authorList>
    </citation>
    <scope>NUCLEOTIDE SEQUENCE [LARGE SCALE GENOMIC DNA]</scope>
    <source>
        <strain evidence="2 3">JCM 3224</strain>
    </source>
</reference>
<accession>A0A849CC46</accession>
<evidence type="ECO:0000313" key="2">
    <source>
        <dbReference type="EMBL" id="NNH70541.1"/>
    </source>
</evidence>
<feature type="transmembrane region" description="Helical" evidence="1">
    <location>
        <begin position="140"/>
        <end position="162"/>
    </location>
</feature>
<evidence type="ECO:0000256" key="1">
    <source>
        <dbReference type="SAM" id="Phobius"/>
    </source>
</evidence>
<name>A0A849CC46_9NOCA</name>
<evidence type="ECO:0000313" key="3">
    <source>
        <dbReference type="Proteomes" id="UP000586827"/>
    </source>
</evidence>
<keyword evidence="1" id="KW-1133">Transmembrane helix</keyword>
<keyword evidence="3" id="KW-1185">Reference proteome</keyword>
<sequence length="184" mass="19505">MTARNDVVPADSGSSVARWRTRIIALVAVAVVLVSLYFVLAAFVPRWWGQRIGDLSQGSIAKGTGWGLTFGILCTAIPLLLLSLMPLVWRRRHGRILAGVAATLAIVAALPNLMTLAIVMGDGNGAHAGERILDVDAPGFRGASLIGAIIAVVVIAAAGFAVGRWRIRRRRSQRQPLPGVPTTN</sequence>